<dbReference type="PROSITE" id="PS01319">
    <property type="entry name" value="RBFA"/>
    <property type="match status" value="1"/>
</dbReference>
<dbReference type="InterPro" id="IPR020053">
    <property type="entry name" value="Ribosome-bd_factorA_CS"/>
</dbReference>
<dbReference type="Proteomes" id="UP000077654">
    <property type="component" value="Chromosome"/>
</dbReference>
<dbReference type="AlphaFoldDB" id="A0A172WEE6"/>
<dbReference type="InterPro" id="IPR000238">
    <property type="entry name" value="RbfA"/>
</dbReference>
<organism evidence="3 4">
    <name type="scientific">Buchnera aphidicola subsp. Schlechtendalia chinensis</name>
    <dbReference type="NCBI Taxonomy" id="118110"/>
    <lineage>
        <taxon>Bacteria</taxon>
        <taxon>Pseudomonadati</taxon>
        <taxon>Pseudomonadota</taxon>
        <taxon>Gammaproteobacteria</taxon>
        <taxon>Enterobacterales</taxon>
        <taxon>Erwiniaceae</taxon>
        <taxon>Buchnera</taxon>
    </lineage>
</organism>
<name>A0A172WEE6_BUCSC</name>
<dbReference type="Gene3D" id="3.30.300.20">
    <property type="match status" value="1"/>
</dbReference>
<proteinExistence type="inferred from homology"/>
<comment type="subunit">
    <text evidence="2">Monomer. Binds 30S ribosomal subunits, but not 50S ribosomal subunits or 70S ribosomes.</text>
</comment>
<dbReference type="PATRIC" id="fig|118110.3.peg.348"/>
<comment type="function">
    <text evidence="2">One of several proteins that assist in the late maturation steps of the functional core of the 30S ribosomal subunit. Associates with free 30S ribosomal subunits (but not with 30S subunits that are part of 70S ribosomes or polysomes). Required for efficient processing of 16S rRNA. May interact with the 5'-terminal helix region of 16S rRNA.</text>
</comment>
<keyword evidence="1 2" id="KW-0690">Ribosome biogenesis</keyword>
<dbReference type="OrthoDB" id="307788at2"/>
<comment type="similarity">
    <text evidence="2">Belongs to the RbfA family.</text>
</comment>
<evidence type="ECO:0000313" key="4">
    <source>
        <dbReference type="Proteomes" id="UP000077654"/>
    </source>
</evidence>
<comment type="subcellular location">
    <subcellularLocation>
        <location evidence="2">Cytoplasm</location>
    </subcellularLocation>
</comment>
<keyword evidence="4" id="KW-1185">Reference proteome</keyword>
<dbReference type="PANTHER" id="PTHR33515">
    <property type="entry name" value="RIBOSOME-BINDING FACTOR A, CHLOROPLASTIC-RELATED"/>
    <property type="match status" value="1"/>
</dbReference>
<gene>
    <name evidence="2" type="primary">rbfA</name>
    <name evidence="3" type="ORF">XW81_01725</name>
</gene>
<protein>
    <recommendedName>
        <fullName evidence="2">Ribosome-binding factor A</fullName>
    </recommendedName>
</protein>
<dbReference type="RefSeq" id="WP_075474433.1">
    <property type="nucleotide sequence ID" value="NZ_CP011299.1"/>
</dbReference>
<evidence type="ECO:0000313" key="3">
    <source>
        <dbReference type="EMBL" id="ANF17312.1"/>
    </source>
</evidence>
<keyword evidence="2" id="KW-0963">Cytoplasm</keyword>
<dbReference type="Pfam" id="PF02033">
    <property type="entry name" value="RBFA"/>
    <property type="match status" value="1"/>
</dbReference>
<dbReference type="EMBL" id="CP011299">
    <property type="protein sequence ID" value="ANF17312.1"/>
    <property type="molecule type" value="Genomic_DNA"/>
</dbReference>
<reference evidence="3 4" key="1">
    <citation type="submission" date="2015-04" db="EMBL/GenBank/DDBJ databases">
        <title>Buchnera aphidicola assembly.</title>
        <authorList>
            <person name="Zhang Y."/>
        </authorList>
    </citation>
    <scope>NUCLEOTIDE SEQUENCE [LARGE SCALE GENOMIC DNA]</scope>
    <source>
        <strain evidence="3 4">SC</strain>
    </source>
</reference>
<evidence type="ECO:0000256" key="2">
    <source>
        <dbReference type="HAMAP-Rule" id="MF_00003"/>
    </source>
</evidence>
<dbReference type="SUPFAM" id="SSF89919">
    <property type="entry name" value="Ribosome-binding factor A, RbfA"/>
    <property type="match status" value="1"/>
</dbReference>
<dbReference type="GO" id="GO:0005829">
    <property type="term" value="C:cytosol"/>
    <property type="evidence" value="ECO:0007669"/>
    <property type="project" value="TreeGrafter"/>
</dbReference>
<dbReference type="NCBIfam" id="TIGR00082">
    <property type="entry name" value="rbfA"/>
    <property type="match status" value="1"/>
</dbReference>
<dbReference type="GO" id="GO:0030490">
    <property type="term" value="P:maturation of SSU-rRNA"/>
    <property type="evidence" value="ECO:0007669"/>
    <property type="project" value="UniProtKB-UniRule"/>
</dbReference>
<dbReference type="HAMAP" id="MF_00003">
    <property type="entry name" value="RbfA"/>
    <property type="match status" value="1"/>
</dbReference>
<dbReference type="InterPro" id="IPR015946">
    <property type="entry name" value="KH_dom-like_a/b"/>
</dbReference>
<sequence>MFQSNRLFRISKELQKTISWIIRYSLTDSRFKNLITISRVKISRDLCHSKIYVSIFDNNDSNMSHKNIMLMLTKSSRYIRYLLAQKICLRVIPILNFVYDDSYIQGVKISNLINRSFKK</sequence>
<dbReference type="STRING" id="118110.XW81_01725"/>
<dbReference type="GO" id="GO:0043024">
    <property type="term" value="F:ribosomal small subunit binding"/>
    <property type="evidence" value="ECO:0007669"/>
    <property type="project" value="TreeGrafter"/>
</dbReference>
<accession>A0A172WEE6</accession>
<dbReference type="PANTHER" id="PTHR33515:SF1">
    <property type="entry name" value="RIBOSOME-BINDING FACTOR A, CHLOROPLASTIC-RELATED"/>
    <property type="match status" value="1"/>
</dbReference>
<dbReference type="InterPro" id="IPR023799">
    <property type="entry name" value="RbfA_dom_sf"/>
</dbReference>
<evidence type="ECO:0000256" key="1">
    <source>
        <dbReference type="ARBA" id="ARBA00022517"/>
    </source>
</evidence>